<evidence type="ECO:0000313" key="3">
    <source>
        <dbReference type="Proteomes" id="UP000614601"/>
    </source>
</evidence>
<reference evidence="2" key="1">
    <citation type="submission" date="2020-09" db="EMBL/GenBank/DDBJ databases">
        <authorList>
            <person name="Kikuchi T."/>
        </authorList>
    </citation>
    <scope>NUCLEOTIDE SEQUENCE</scope>
    <source>
        <strain evidence="2">SH1</strain>
    </source>
</reference>
<protein>
    <submittedName>
        <fullName evidence="2">Uncharacterized protein</fullName>
    </submittedName>
</protein>
<keyword evidence="3" id="KW-1185">Reference proteome</keyword>
<dbReference type="Proteomes" id="UP000783686">
    <property type="component" value="Unassembled WGS sequence"/>
</dbReference>
<comment type="caution">
    <text evidence="2">The sequence shown here is derived from an EMBL/GenBank/DDBJ whole genome shotgun (WGS) entry which is preliminary data.</text>
</comment>
<proteinExistence type="predicted"/>
<dbReference type="AlphaFoldDB" id="A0A811KH99"/>
<evidence type="ECO:0000313" key="2">
    <source>
        <dbReference type="EMBL" id="CAD5214221.1"/>
    </source>
</evidence>
<sequence>MSDSETLRSLKPFEREPDSLPSSEVTYDSLKEFEMNSENFKFDQSVKDSLRILRKSQKSKAATVRSDQFSEVATDDFYRALDVLDMNSIGLERTSPMSYDQYKSYEQMRKMTNAKYKPILSMSDTYSTSYSEDVSADDHMIARYHHTPTVMMTASFGLFGLMSVCLLGPKLASLATIGLALYILEWLKLYGDRYDTQKFYPDIPNILKGTTEFQLFDEIIYDDTMPNERSYQQSWTSTVSDGKRSEEFLSSVESALKSSKNL</sequence>
<organism evidence="2 3">
    <name type="scientific">Bursaphelenchus okinawaensis</name>
    <dbReference type="NCBI Taxonomy" id="465554"/>
    <lineage>
        <taxon>Eukaryota</taxon>
        <taxon>Metazoa</taxon>
        <taxon>Ecdysozoa</taxon>
        <taxon>Nematoda</taxon>
        <taxon>Chromadorea</taxon>
        <taxon>Rhabditida</taxon>
        <taxon>Tylenchina</taxon>
        <taxon>Tylenchomorpha</taxon>
        <taxon>Aphelenchoidea</taxon>
        <taxon>Aphelenchoididae</taxon>
        <taxon>Bursaphelenchus</taxon>
    </lineage>
</organism>
<gene>
    <name evidence="2" type="ORF">BOKJ2_LOCUS5484</name>
</gene>
<dbReference type="EMBL" id="CAJFCW020000003">
    <property type="protein sequence ID" value="CAG9102330.1"/>
    <property type="molecule type" value="Genomic_DNA"/>
</dbReference>
<accession>A0A811KH99</accession>
<name>A0A811KH99_9BILA</name>
<dbReference type="Proteomes" id="UP000614601">
    <property type="component" value="Unassembled WGS sequence"/>
</dbReference>
<feature type="region of interest" description="Disordered" evidence="1">
    <location>
        <begin position="1"/>
        <end position="24"/>
    </location>
</feature>
<dbReference type="EMBL" id="CAJFDH010000003">
    <property type="protein sequence ID" value="CAD5214221.1"/>
    <property type="molecule type" value="Genomic_DNA"/>
</dbReference>
<feature type="compositionally biased region" description="Basic and acidic residues" evidence="1">
    <location>
        <begin position="1"/>
        <end position="18"/>
    </location>
</feature>
<evidence type="ECO:0000256" key="1">
    <source>
        <dbReference type="SAM" id="MobiDB-lite"/>
    </source>
</evidence>